<feature type="compositionally biased region" description="Low complexity" evidence="1">
    <location>
        <begin position="312"/>
        <end position="321"/>
    </location>
</feature>
<reference evidence="3" key="1">
    <citation type="submission" date="2023-06" db="EMBL/GenBank/DDBJ databases">
        <title>Genome-scale phylogeny and comparative genomics of the fungal order Sordariales.</title>
        <authorList>
            <consortium name="Lawrence Berkeley National Laboratory"/>
            <person name="Hensen N."/>
            <person name="Bonometti L."/>
            <person name="Westerberg I."/>
            <person name="Brannstrom I.O."/>
            <person name="Guillou S."/>
            <person name="Cros-Aarteil S."/>
            <person name="Calhoun S."/>
            <person name="Haridas S."/>
            <person name="Kuo A."/>
            <person name="Mondo S."/>
            <person name="Pangilinan J."/>
            <person name="Riley R."/>
            <person name="LaButti K."/>
            <person name="Andreopoulos B."/>
            <person name="Lipzen A."/>
            <person name="Chen C."/>
            <person name="Yanf M."/>
            <person name="Daum C."/>
            <person name="Ng V."/>
            <person name="Clum A."/>
            <person name="Steindorff A."/>
            <person name="Ohm R."/>
            <person name="Martin F."/>
            <person name="Silar P."/>
            <person name="Natvig D."/>
            <person name="Lalanne C."/>
            <person name="Gautier V."/>
            <person name="Ament-velasquez S.L."/>
            <person name="Kruys A."/>
            <person name="Hutchinson M.I."/>
            <person name="Powell A.J."/>
            <person name="Barry K."/>
            <person name="Miller A.N."/>
            <person name="Grigoriev I.V."/>
            <person name="Debuchy R."/>
            <person name="Gladieux P."/>
            <person name="Thoren M.H."/>
            <person name="Johannesson H."/>
        </authorList>
    </citation>
    <scope>NUCLEOTIDE SEQUENCE</scope>
    <source>
        <strain evidence="3">SMH3187-1</strain>
    </source>
</reference>
<feature type="compositionally biased region" description="Pro residues" evidence="1">
    <location>
        <begin position="221"/>
        <end position="250"/>
    </location>
</feature>
<organism evidence="3 4">
    <name type="scientific">Schizothecium vesticola</name>
    <dbReference type="NCBI Taxonomy" id="314040"/>
    <lineage>
        <taxon>Eukaryota</taxon>
        <taxon>Fungi</taxon>
        <taxon>Dikarya</taxon>
        <taxon>Ascomycota</taxon>
        <taxon>Pezizomycotina</taxon>
        <taxon>Sordariomycetes</taxon>
        <taxon>Sordariomycetidae</taxon>
        <taxon>Sordariales</taxon>
        <taxon>Schizotheciaceae</taxon>
        <taxon>Schizothecium</taxon>
    </lineage>
</organism>
<feature type="compositionally biased region" description="Basic and acidic residues" evidence="1">
    <location>
        <begin position="672"/>
        <end position="694"/>
    </location>
</feature>
<dbReference type="PANTHER" id="PTHR28108">
    <property type="entry name" value="SWR1-COMPLEX PROTEIN 3"/>
    <property type="match status" value="1"/>
</dbReference>
<sequence length="755" mass="80843">MEKKRKLPARAAARNEQATKKRLSKGGAVVQVGRSETPVAATPTPAPDPAPAPEEELPPPLPKSITAGKPLPTVDVPQPDDLSIKDYQSVSESGVLADSLTRSRQRWISESIFEKYWSKPVKRKGVIIEEPNNPPKESMVKLGQVTITVEPHVFEATMYAVKDPKPPAPLPASRPVLQYGPPNGVMPPPPTPKRSPSEATATPVQTPAPQPAVLAAAATPIPSPKPTPVQAPAQPPPPTPQAQPPLPAQSPPAAHDTVQSLPAVGGAPVKPPTSSPRGMEAILTVPTPLAQQQQGAAPGAVAPPMRPPTATPTPTQTNPTLAHPPPNPPRPAVAPTQTPGTDPIILALAGRATDDPQLRDLMKKVATGEATKTELERFQVIIDSITAESKRSGVPVGPSADRLVVDGRTVRYFADEVRAILDIVLTSNPKQTSVDLRPPTGSDPLVVALVKAALDDAKKSDLVRRIATNKPRFSDATDLKTILDSLKRGLVKERDQQQKARQVQSPQSSPAAATPKANGTTNGQTRPSPAPTTSAATQSAPVPQALRSKGPPPPPKHDISAVVFEFHGCSGDRFLFPKFSVVEYVPTPSGHQVIASFLLVRKGSQAEYPMADPELDYYQPLTIRLFTPVGRHLENLARVVAPQEEVQRYMDDVMDNMTKAEYVLLAMQLPRNDAKDGDGAADEKEREKETEQVEPKPAAAEKPVPPPEAVLWGKATRPEIVREPSHKSKMSRVMGADEQYQSFVKSVSRKETSEA</sequence>
<proteinExistence type="predicted"/>
<dbReference type="PRINTS" id="PR01217">
    <property type="entry name" value="PRICHEXTENSN"/>
</dbReference>
<evidence type="ECO:0000313" key="3">
    <source>
        <dbReference type="EMBL" id="KAK0749734.1"/>
    </source>
</evidence>
<feature type="compositionally biased region" description="Low complexity" evidence="1">
    <location>
        <begin position="286"/>
        <end position="303"/>
    </location>
</feature>
<dbReference type="PANTHER" id="PTHR28108:SF1">
    <property type="entry name" value="SWR1-COMPLEX PROTEIN 3"/>
    <property type="match status" value="1"/>
</dbReference>
<feature type="compositionally biased region" description="Pro residues" evidence="1">
    <location>
        <begin position="44"/>
        <end position="62"/>
    </location>
</feature>
<feature type="domain" description="SWR1-complex protein 3" evidence="2">
    <location>
        <begin position="62"/>
        <end position="164"/>
    </location>
</feature>
<evidence type="ECO:0000313" key="4">
    <source>
        <dbReference type="Proteomes" id="UP001172155"/>
    </source>
</evidence>
<accession>A0AA40F1Z3</accession>
<feature type="compositionally biased region" description="Polar residues" evidence="1">
    <location>
        <begin position="499"/>
        <end position="523"/>
    </location>
</feature>
<dbReference type="InterPro" id="IPR037651">
    <property type="entry name" value="Swc3"/>
</dbReference>
<gene>
    <name evidence="3" type="ORF">B0T18DRAFT_321700</name>
</gene>
<feature type="compositionally biased region" description="Low complexity" evidence="1">
    <location>
        <begin position="199"/>
        <end position="220"/>
    </location>
</feature>
<dbReference type="EMBL" id="JAUKUD010000003">
    <property type="protein sequence ID" value="KAK0749734.1"/>
    <property type="molecule type" value="Genomic_DNA"/>
</dbReference>
<dbReference type="InterPro" id="IPR057558">
    <property type="entry name" value="Swc3_dom"/>
</dbReference>
<name>A0AA40F1Z3_9PEZI</name>
<evidence type="ECO:0000256" key="1">
    <source>
        <dbReference type="SAM" id="MobiDB-lite"/>
    </source>
</evidence>
<evidence type="ECO:0000259" key="2">
    <source>
        <dbReference type="Pfam" id="PF24707"/>
    </source>
</evidence>
<dbReference type="AlphaFoldDB" id="A0AA40F1Z3"/>
<dbReference type="GO" id="GO:0000812">
    <property type="term" value="C:Swr1 complex"/>
    <property type="evidence" value="ECO:0007669"/>
    <property type="project" value="InterPro"/>
</dbReference>
<keyword evidence="4" id="KW-1185">Reference proteome</keyword>
<feature type="compositionally biased region" description="Pro residues" evidence="1">
    <location>
        <begin position="184"/>
        <end position="193"/>
    </location>
</feature>
<dbReference type="Pfam" id="PF24707">
    <property type="entry name" value="Swc3"/>
    <property type="match status" value="1"/>
</dbReference>
<comment type="caution">
    <text evidence="3">The sequence shown here is derived from an EMBL/GenBank/DDBJ whole genome shotgun (WGS) entry which is preliminary data.</text>
</comment>
<feature type="compositionally biased region" description="Low complexity" evidence="1">
    <location>
        <begin position="524"/>
        <end position="541"/>
    </location>
</feature>
<dbReference type="Proteomes" id="UP001172155">
    <property type="component" value="Unassembled WGS sequence"/>
</dbReference>
<protein>
    <recommendedName>
        <fullName evidence="2">SWR1-complex protein 3 domain-containing protein</fullName>
    </recommendedName>
</protein>
<feature type="region of interest" description="Disordered" evidence="1">
    <location>
        <begin position="492"/>
        <end position="557"/>
    </location>
</feature>
<feature type="region of interest" description="Disordered" evidence="1">
    <location>
        <begin position="671"/>
        <end position="755"/>
    </location>
</feature>
<feature type="region of interest" description="Disordered" evidence="1">
    <location>
        <begin position="162"/>
        <end position="341"/>
    </location>
</feature>
<feature type="compositionally biased region" description="Basic and acidic residues" evidence="1">
    <location>
        <begin position="716"/>
        <end position="726"/>
    </location>
</feature>
<feature type="compositionally biased region" description="Low complexity" evidence="1">
    <location>
        <begin position="173"/>
        <end position="183"/>
    </location>
</feature>
<dbReference type="GO" id="GO:0140849">
    <property type="term" value="F:ATP-dependent H2AZ histone chaperone activity"/>
    <property type="evidence" value="ECO:0007669"/>
    <property type="project" value="InterPro"/>
</dbReference>
<feature type="compositionally biased region" description="Pro residues" evidence="1">
    <location>
        <begin position="322"/>
        <end position="332"/>
    </location>
</feature>
<feature type="region of interest" description="Disordered" evidence="1">
    <location>
        <begin position="1"/>
        <end position="82"/>
    </location>
</feature>